<dbReference type="OrthoDB" id="9974421at2759"/>
<dbReference type="GeneID" id="113207469"/>
<dbReference type="SUPFAM" id="SSF53474">
    <property type="entry name" value="alpha/beta-Hydrolases"/>
    <property type="match status" value="1"/>
</dbReference>
<proteinExistence type="inferred from homology"/>
<dbReference type="Proteomes" id="UP000504606">
    <property type="component" value="Unplaced"/>
</dbReference>
<feature type="domain" description="Partial AB-hydrolase lipase" evidence="7">
    <location>
        <begin position="110"/>
        <end position="179"/>
    </location>
</feature>
<gene>
    <name evidence="9" type="primary">LOC113207469</name>
</gene>
<keyword evidence="3" id="KW-0378">Hydrolase</keyword>
<keyword evidence="8" id="KW-1185">Reference proteome</keyword>
<evidence type="ECO:0000256" key="1">
    <source>
        <dbReference type="ARBA" id="ARBA00010701"/>
    </source>
</evidence>
<dbReference type="InterPro" id="IPR029058">
    <property type="entry name" value="AB_hydrolase_fold"/>
</dbReference>
<evidence type="ECO:0000256" key="3">
    <source>
        <dbReference type="ARBA" id="ARBA00022801"/>
    </source>
</evidence>
<reference evidence="9" key="1">
    <citation type="submission" date="2025-08" db="UniProtKB">
        <authorList>
            <consortium name="RefSeq"/>
        </authorList>
    </citation>
    <scope>IDENTIFICATION</scope>
    <source>
        <tissue evidence="9">Whole organism</tissue>
    </source>
</reference>
<dbReference type="InterPro" id="IPR006693">
    <property type="entry name" value="AB_hydrolase_lipase"/>
</dbReference>
<evidence type="ECO:0000256" key="5">
    <source>
        <dbReference type="ARBA" id="ARBA00023098"/>
    </source>
</evidence>
<evidence type="ECO:0000256" key="2">
    <source>
        <dbReference type="ARBA" id="ARBA00022729"/>
    </source>
</evidence>
<dbReference type="FunFam" id="3.40.50.1820:FF:000057">
    <property type="entry name" value="Lipase"/>
    <property type="match status" value="1"/>
</dbReference>
<keyword evidence="6" id="KW-0325">Glycoprotein</keyword>
<dbReference type="Gene3D" id="3.40.50.1820">
    <property type="entry name" value="alpha/beta hydrolase"/>
    <property type="match status" value="1"/>
</dbReference>
<keyword evidence="2" id="KW-0732">Signal</keyword>
<keyword evidence="4" id="KW-0442">Lipid degradation</keyword>
<evidence type="ECO:0000259" key="7">
    <source>
        <dbReference type="Pfam" id="PF04083"/>
    </source>
</evidence>
<sequence length="492" mass="54322">MIGSEISLWHQHYAAADACELGRPHRVVLSTLCLAMHPVEMAAVAGVLLVSAVLNAVLAVAYESVDTVPDYASFGPLWSAYVLSSDGTPRIDLSAWRRDFNPLLDLDPVELSRYWGYNAELHHVTTDDGYILGIHRITGPSRGARTSESGNELGRGRGQQRPVVIMAHPLLPCSAEWIVLGPGKALAYLLADEGFDVWLFNARGNTYSLNHTTLDTKSAAFWDFSFHEHGTQDLPALIQYAMRETGERRVQYVGFSMGTTMMFVMAAERPDVARHVQLFTGFGPVMHVMNVRSALFRLVLQTNPTRMRNAAAHGVYWLLPTSAAIRTAGEIFCSDGSPTQPLCVLLINAMSGRNDKQSNPSLLPYAISRTPAGTSYKNIGHYGQSHVQGFQQYDYGTAENLARYGQERPPRYNVSNIVVPSRLYYGMNDLLAVPRDVEPLCAALPNVLSCDAVADPLWTHLNFVWSKEAPELVYKRAIADMKEAVLSTNGYS</sequence>
<dbReference type="GO" id="GO:0016042">
    <property type="term" value="P:lipid catabolic process"/>
    <property type="evidence" value="ECO:0007669"/>
    <property type="project" value="UniProtKB-KW"/>
</dbReference>
<dbReference type="RefSeq" id="XP_026279839.1">
    <property type="nucleotide sequence ID" value="XM_026424054.2"/>
</dbReference>
<dbReference type="AlphaFoldDB" id="A0A6J1SF59"/>
<evidence type="ECO:0000313" key="9">
    <source>
        <dbReference type="RefSeq" id="XP_026279839.1"/>
    </source>
</evidence>
<name>A0A6J1SF59_FRAOC</name>
<dbReference type="KEGG" id="foc:113207469"/>
<evidence type="ECO:0000256" key="4">
    <source>
        <dbReference type="ARBA" id="ARBA00022963"/>
    </source>
</evidence>
<accession>A0A6J1SF59</accession>
<comment type="similarity">
    <text evidence="1">Belongs to the AB hydrolase superfamily. Lipase family.</text>
</comment>
<organism evidence="8 9">
    <name type="scientific">Frankliniella occidentalis</name>
    <name type="common">Western flower thrips</name>
    <name type="synonym">Euthrips occidentalis</name>
    <dbReference type="NCBI Taxonomy" id="133901"/>
    <lineage>
        <taxon>Eukaryota</taxon>
        <taxon>Metazoa</taxon>
        <taxon>Ecdysozoa</taxon>
        <taxon>Arthropoda</taxon>
        <taxon>Hexapoda</taxon>
        <taxon>Insecta</taxon>
        <taxon>Pterygota</taxon>
        <taxon>Neoptera</taxon>
        <taxon>Paraneoptera</taxon>
        <taxon>Thysanoptera</taxon>
        <taxon>Terebrantia</taxon>
        <taxon>Thripoidea</taxon>
        <taxon>Thripidae</taxon>
        <taxon>Frankliniella</taxon>
    </lineage>
</organism>
<evidence type="ECO:0000256" key="6">
    <source>
        <dbReference type="ARBA" id="ARBA00023180"/>
    </source>
</evidence>
<keyword evidence="5" id="KW-0443">Lipid metabolism</keyword>
<dbReference type="GO" id="GO:0016787">
    <property type="term" value="F:hydrolase activity"/>
    <property type="evidence" value="ECO:0007669"/>
    <property type="project" value="UniProtKB-KW"/>
</dbReference>
<dbReference type="PANTHER" id="PTHR11005">
    <property type="entry name" value="LYSOSOMAL ACID LIPASE-RELATED"/>
    <property type="match status" value="1"/>
</dbReference>
<protein>
    <submittedName>
        <fullName evidence="9">Lipase 3-like isoform X1</fullName>
    </submittedName>
</protein>
<evidence type="ECO:0000313" key="8">
    <source>
        <dbReference type="Proteomes" id="UP000504606"/>
    </source>
</evidence>
<dbReference type="Pfam" id="PF04083">
    <property type="entry name" value="Abhydro_lipase"/>
    <property type="match status" value="1"/>
</dbReference>